<evidence type="ECO:0000256" key="1">
    <source>
        <dbReference type="SAM" id="MobiDB-lite"/>
    </source>
</evidence>
<accession>A0A1R0H0M2</accession>
<sequence length="104" mass="11514">MSEKNIPQVPEADNQQEISPKIVQKNELLSTGDNNDTHSVLEKSPLNVKDMEIKIIHSPKKAGVKAQISNKSIKHLSISSKNMKPVSMNKNDVTTVNIEQLGEI</sequence>
<organism evidence="2 3">
    <name type="scientific">Smittium mucronatum</name>
    <dbReference type="NCBI Taxonomy" id="133383"/>
    <lineage>
        <taxon>Eukaryota</taxon>
        <taxon>Fungi</taxon>
        <taxon>Fungi incertae sedis</taxon>
        <taxon>Zoopagomycota</taxon>
        <taxon>Kickxellomycotina</taxon>
        <taxon>Harpellomycetes</taxon>
        <taxon>Harpellales</taxon>
        <taxon>Legeriomycetaceae</taxon>
        <taxon>Smittium</taxon>
    </lineage>
</organism>
<evidence type="ECO:0000313" key="2">
    <source>
        <dbReference type="EMBL" id="OLY82685.1"/>
    </source>
</evidence>
<keyword evidence="3" id="KW-1185">Reference proteome</keyword>
<dbReference type="Proteomes" id="UP000187455">
    <property type="component" value="Unassembled WGS sequence"/>
</dbReference>
<feature type="region of interest" description="Disordered" evidence="1">
    <location>
        <begin position="1"/>
        <end position="20"/>
    </location>
</feature>
<name>A0A1R0H0M2_9FUNG</name>
<evidence type="ECO:0000313" key="3">
    <source>
        <dbReference type="Proteomes" id="UP000187455"/>
    </source>
</evidence>
<proteinExistence type="predicted"/>
<gene>
    <name evidence="2" type="ORF">AYI68_g3187</name>
</gene>
<comment type="caution">
    <text evidence="2">The sequence shown here is derived from an EMBL/GenBank/DDBJ whole genome shotgun (WGS) entry which is preliminary data.</text>
</comment>
<dbReference type="EMBL" id="LSSL01001326">
    <property type="protein sequence ID" value="OLY82685.1"/>
    <property type="molecule type" value="Genomic_DNA"/>
</dbReference>
<reference evidence="2 3" key="1">
    <citation type="journal article" date="2016" name="Mol. Biol. Evol.">
        <title>Genome-Wide Survey of Gut Fungi (Harpellales) Reveals the First Horizontally Transferred Ubiquitin Gene from a Mosquito Host.</title>
        <authorList>
            <person name="Wang Y."/>
            <person name="White M.M."/>
            <person name="Kvist S."/>
            <person name="Moncalvo J.M."/>
        </authorList>
    </citation>
    <scope>NUCLEOTIDE SEQUENCE [LARGE SCALE GENOMIC DNA]</scope>
    <source>
        <strain evidence="2 3">ALG-7-W6</strain>
    </source>
</reference>
<dbReference type="AlphaFoldDB" id="A0A1R0H0M2"/>
<protein>
    <submittedName>
        <fullName evidence="2">Uncharacterized protein</fullName>
    </submittedName>
</protein>